<reference evidence="9" key="2">
    <citation type="submission" date="2019-06" db="EMBL/GenBank/DDBJ databases">
        <title>Genomics analysis of Aphanomyces spp. identifies a new class of oomycete effector associated with host adaptation.</title>
        <authorList>
            <person name="Gaulin E."/>
        </authorList>
    </citation>
    <scope>NUCLEOTIDE SEQUENCE</scope>
    <source>
        <strain evidence="9">CBS 578.67</strain>
    </source>
</reference>
<dbReference type="AlphaFoldDB" id="A0A485L377"/>
<protein>
    <recommendedName>
        <fullName evidence="4">CST complex subunit CTC1</fullName>
    </recommendedName>
</protein>
<dbReference type="EMBL" id="CAADRA010005700">
    <property type="protein sequence ID" value="VFT92272.1"/>
    <property type="molecule type" value="Genomic_DNA"/>
</dbReference>
<comment type="subcellular location">
    <subcellularLocation>
        <location evidence="2">Chromosome</location>
        <location evidence="2">Telomere</location>
    </subcellularLocation>
    <subcellularLocation>
        <location evidence="1">Nucleus</location>
    </subcellularLocation>
</comment>
<reference evidence="10 11" key="1">
    <citation type="submission" date="2019-03" db="EMBL/GenBank/DDBJ databases">
        <authorList>
            <person name="Gaulin E."/>
            <person name="Dumas B."/>
        </authorList>
    </citation>
    <scope>NUCLEOTIDE SEQUENCE [LARGE SCALE GENOMIC DNA]</scope>
    <source>
        <strain evidence="10">CBS 568.67</strain>
    </source>
</reference>
<comment type="similarity">
    <text evidence="3">Belongs to the CTC1 family.</text>
</comment>
<evidence type="ECO:0000256" key="8">
    <source>
        <dbReference type="ARBA" id="ARBA00023242"/>
    </source>
</evidence>
<evidence type="ECO:0000313" key="10">
    <source>
        <dbReference type="EMBL" id="VFT92272.1"/>
    </source>
</evidence>
<keyword evidence="8" id="KW-0539">Nucleus</keyword>
<dbReference type="InterPro" id="IPR042617">
    <property type="entry name" value="CTC1-like"/>
</dbReference>
<sequence length="1215" mass="132961">MNSASRASAMAPPIELESLVARLGQSPAEKASIHENLNKGALINRVVLLRDLTTAPPDTVRRAETSGCCGSDVPVCTCVHAKEPPQCILSPHEGETAAVVVGRLEYCANSSVRRARWHGLYLCDGDTALPVVLLRPNPRYLDQVVSISEWTCILMGPAAAYLEVKSIHMELTTAPSILSGGNTWGDVLTLYPNHEPPVYGGAYHLARALRHSRKETTKSRSYIVMGRVAAISPIAVHQMDTHFFVEVDAVVSSERNNPSRQSIFIIASGRAVRLHPFLWPGAVVVLTDLVKVFAKECNVYILHTTCATLDPRSARTTLHHLDVAAYAAITATAPLPPFVFGVPVGGGGAMVHLDGQITRRISDDSFELDRTKIVLFAHFPLANQCAGLRIGARLSLFHVHVLGPTLVGLCARSAVVLDAFADAHSPMLLQPLHSRVHELAFHQLSLPHVAYLLDLSQAIFRRFGTRPAHGADPNEGESSQEAGCSAWQVDFRHVKKQTLLRAIAESAGGIHWRTRPTLGKSFLVHEPCFSAPPPDADQAATKSAISLQELVDYFMAKPSTPTPGQSLFSSTDEGHPRFLVLGCLAGSIASNDLCLVDRTASIPLAVLAHDGRDDDDPLLTASPSLYHLLSYDVVVTTLPAPPPSDTVASSLARSPGIVVSPTVVRSLHLRCRLAHLRPLPSPHLDRRADVAVRRFVVVRIDSIQSTRVVHAIQVPRRDDDDASHPFHDDDDENAWTVAQLVVPEAFPWYLQAHSVWDVGGLRARNTLRFDPPMVAPYAFMYNLAKFKRGLPAHTTWPPLNDVAHDADTPLVMLRYAADQDTTFDVVDGLGLPIPVSPRRAPCIDSDRHLFTNLAHAFDQLTSPDTLHVIPLRLKKSPPTCLADGDVPPDTHHDRLVSIAGVVAGLAWTPSSTHEDTVKPRKQSSRMAPAAPPLLLVTVRARATPDTVVVGLCVATFGWPSGLAVGVHVVLHRVQLHVRQQSYKLHCVQTHATHVHVVVPPSPLRLALPPVAYLIDMYQYEVIDRRVHRFLASVCHVSYVILKCVCRGCHSVLHREVPTNALRHGQFHYCDQPTTDPRVTCALRCILDDGTAQVELYCQDDVAWDLLQMPMATRARFELDVKRQGGELTYFASNDSVPTPLQESWRDAVAAAIAATGQQCIFARRFYTKEKGDGQQPMSMLRCGDFAVRTSVQSMVHMEGTAVESVSVAAEVRRLM</sequence>
<proteinExistence type="inferred from homology"/>
<organism evidence="10 11">
    <name type="scientific">Aphanomyces stellatus</name>
    <dbReference type="NCBI Taxonomy" id="120398"/>
    <lineage>
        <taxon>Eukaryota</taxon>
        <taxon>Sar</taxon>
        <taxon>Stramenopiles</taxon>
        <taxon>Oomycota</taxon>
        <taxon>Saprolegniomycetes</taxon>
        <taxon>Saprolegniales</taxon>
        <taxon>Verrucalvaceae</taxon>
        <taxon>Aphanomyces</taxon>
    </lineage>
</organism>
<keyword evidence="5" id="KW-0158">Chromosome</keyword>
<evidence type="ECO:0000256" key="6">
    <source>
        <dbReference type="ARBA" id="ARBA00022895"/>
    </source>
</evidence>
<dbReference type="OrthoDB" id="75320at2759"/>
<dbReference type="GO" id="GO:0042162">
    <property type="term" value="F:telomeric DNA binding"/>
    <property type="evidence" value="ECO:0007669"/>
    <property type="project" value="TreeGrafter"/>
</dbReference>
<dbReference type="EMBL" id="VJMH01005679">
    <property type="protein sequence ID" value="KAF0693605.1"/>
    <property type="molecule type" value="Genomic_DNA"/>
</dbReference>
<evidence type="ECO:0000256" key="1">
    <source>
        <dbReference type="ARBA" id="ARBA00004123"/>
    </source>
</evidence>
<accession>A0A485L377</accession>
<dbReference type="GO" id="GO:0045740">
    <property type="term" value="P:positive regulation of DNA replication"/>
    <property type="evidence" value="ECO:0007669"/>
    <property type="project" value="TreeGrafter"/>
</dbReference>
<dbReference type="PANTHER" id="PTHR14865:SF2">
    <property type="entry name" value="CST COMPLEX SUBUNIT CTC1"/>
    <property type="match status" value="1"/>
</dbReference>
<dbReference type="PANTHER" id="PTHR14865">
    <property type="entry name" value="CST COMPLEX SUBUNIT CTC1"/>
    <property type="match status" value="1"/>
</dbReference>
<keyword evidence="6" id="KW-0779">Telomere</keyword>
<evidence type="ECO:0000313" key="11">
    <source>
        <dbReference type="Proteomes" id="UP000332933"/>
    </source>
</evidence>
<name>A0A485L377_9STRA</name>
<evidence type="ECO:0000256" key="2">
    <source>
        <dbReference type="ARBA" id="ARBA00004574"/>
    </source>
</evidence>
<evidence type="ECO:0000256" key="5">
    <source>
        <dbReference type="ARBA" id="ARBA00022454"/>
    </source>
</evidence>
<evidence type="ECO:0000313" key="9">
    <source>
        <dbReference type="EMBL" id="KAF0693605.1"/>
    </source>
</evidence>
<dbReference type="Proteomes" id="UP000332933">
    <property type="component" value="Unassembled WGS sequence"/>
</dbReference>
<gene>
    <name evidence="10" type="primary">Aste57867_15470</name>
    <name evidence="9" type="ORF">As57867_015414</name>
    <name evidence="10" type="ORF">ASTE57867_15470</name>
</gene>
<evidence type="ECO:0000256" key="4">
    <source>
        <dbReference type="ARBA" id="ARBA00016175"/>
    </source>
</evidence>
<evidence type="ECO:0000256" key="7">
    <source>
        <dbReference type="ARBA" id="ARBA00023125"/>
    </source>
</evidence>
<dbReference type="GO" id="GO:0003697">
    <property type="term" value="F:single-stranded DNA binding"/>
    <property type="evidence" value="ECO:0007669"/>
    <property type="project" value="TreeGrafter"/>
</dbReference>
<keyword evidence="11" id="KW-1185">Reference proteome</keyword>
<evidence type="ECO:0000256" key="3">
    <source>
        <dbReference type="ARBA" id="ARBA00006332"/>
    </source>
</evidence>
<dbReference type="GO" id="GO:1990879">
    <property type="term" value="C:CST complex"/>
    <property type="evidence" value="ECO:0007669"/>
    <property type="project" value="TreeGrafter"/>
</dbReference>
<keyword evidence="7" id="KW-0238">DNA-binding</keyword>
<dbReference type="GO" id="GO:0010833">
    <property type="term" value="P:telomere maintenance via telomere lengthening"/>
    <property type="evidence" value="ECO:0007669"/>
    <property type="project" value="TreeGrafter"/>
</dbReference>